<evidence type="ECO:0000313" key="3">
    <source>
        <dbReference type="Proteomes" id="UP000289372"/>
    </source>
</evidence>
<name>A0AAQ0YNW5_XANPE</name>
<comment type="caution">
    <text evidence="2">The sequence shown here is derived from an EMBL/GenBank/DDBJ whole genome shotgun (WGS) entry which is preliminary data.</text>
</comment>
<dbReference type="SUPFAM" id="SSF50129">
    <property type="entry name" value="GroES-like"/>
    <property type="match status" value="1"/>
</dbReference>
<organism evidence="2 3">
    <name type="scientific">Xanthomonas perforans</name>
    <dbReference type="NCBI Taxonomy" id="442694"/>
    <lineage>
        <taxon>Bacteria</taxon>
        <taxon>Pseudomonadati</taxon>
        <taxon>Pseudomonadota</taxon>
        <taxon>Gammaproteobacteria</taxon>
        <taxon>Lysobacterales</taxon>
        <taxon>Lysobacteraceae</taxon>
        <taxon>Xanthomonas</taxon>
    </lineage>
</organism>
<reference evidence="2 3" key="1">
    <citation type="submission" date="2018-02" db="EMBL/GenBank/DDBJ databases">
        <title>Characterization of Xanthomonas diversity in transplant houses and field plants.</title>
        <authorList>
            <person name="Abrahamian P."/>
            <person name="Timilsina S."/>
            <person name="Minsavage G.V."/>
            <person name="Goss E.M."/>
            <person name="Jones J.B."/>
            <person name="Vallad G.E."/>
        </authorList>
    </citation>
    <scope>NUCLEOTIDE SEQUENCE [LARGE SCALE GENOMIC DNA]</scope>
    <source>
        <strain evidence="2 3">GEV2132</strain>
    </source>
</reference>
<dbReference type="CDD" id="cd08276">
    <property type="entry name" value="MDR7"/>
    <property type="match status" value="1"/>
</dbReference>
<dbReference type="RefSeq" id="WP_052756064.1">
    <property type="nucleotide sequence ID" value="NZ_JZUZ01000047.1"/>
</dbReference>
<dbReference type="InterPro" id="IPR011032">
    <property type="entry name" value="GroES-like_sf"/>
</dbReference>
<sequence length="336" mass="34908">MSLMHAYRVTRGQGPQSLHRIEVPPSSLGENQVLLAVKAASLNYRDLLVAHGQMGAGEARIPLSDAAGQVVAVGPAVTDFSIGDAALPIFFPLWIDGSPSDQTLSLSLGGNIDGVLTTHLVVDQSALVHAPRTLSWEQASTIACAGVTAWHALFELGALPDDAHVLIQGTGGVSTWAVQLALAAGLRVTVLSGREEGIEHMVALGAQAAINYNTDPNWDETVLRTTGGVDLVMDIGGAGTIARSLRSLRPGGQVVTIGGVAGGFALSIDPFSLIGGKSLTGVVVGSKKMTQALIRFIDEHAIVPVIDTIFPFAKAADAFARMEHGRPIGKVVIAIN</sequence>
<dbReference type="SMART" id="SM00829">
    <property type="entry name" value="PKS_ER"/>
    <property type="match status" value="1"/>
</dbReference>
<evidence type="ECO:0000313" key="2">
    <source>
        <dbReference type="EMBL" id="RXD54522.1"/>
    </source>
</evidence>
<dbReference type="Gene3D" id="3.90.180.10">
    <property type="entry name" value="Medium-chain alcohol dehydrogenases, catalytic domain"/>
    <property type="match status" value="1"/>
</dbReference>
<dbReference type="PANTHER" id="PTHR45033">
    <property type="match status" value="1"/>
</dbReference>
<dbReference type="Gene3D" id="3.40.50.720">
    <property type="entry name" value="NAD(P)-binding Rossmann-like Domain"/>
    <property type="match status" value="1"/>
</dbReference>
<dbReference type="PANTHER" id="PTHR45033:SF2">
    <property type="entry name" value="ZINC-TYPE ALCOHOL DEHYDROGENASE-LIKE PROTEIN C1773.06C"/>
    <property type="match status" value="1"/>
</dbReference>
<dbReference type="InterPro" id="IPR052711">
    <property type="entry name" value="Zinc_ADH-like"/>
</dbReference>
<dbReference type="Proteomes" id="UP000289372">
    <property type="component" value="Unassembled WGS sequence"/>
</dbReference>
<dbReference type="Pfam" id="PF00107">
    <property type="entry name" value="ADH_zinc_N"/>
    <property type="match status" value="1"/>
</dbReference>
<dbReference type="SUPFAM" id="SSF51735">
    <property type="entry name" value="NAD(P)-binding Rossmann-fold domains"/>
    <property type="match status" value="1"/>
</dbReference>
<feature type="domain" description="Enoyl reductase (ER)" evidence="1">
    <location>
        <begin position="14"/>
        <end position="333"/>
    </location>
</feature>
<dbReference type="InterPro" id="IPR036291">
    <property type="entry name" value="NAD(P)-bd_dom_sf"/>
</dbReference>
<dbReference type="EMBL" id="PUUL01000044">
    <property type="protein sequence ID" value="RXD54522.1"/>
    <property type="molecule type" value="Genomic_DNA"/>
</dbReference>
<gene>
    <name evidence="2" type="ORF">DB769_09080</name>
</gene>
<evidence type="ECO:0000259" key="1">
    <source>
        <dbReference type="SMART" id="SM00829"/>
    </source>
</evidence>
<dbReference type="Pfam" id="PF08240">
    <property type="entry name" value="ADH_N"/>
    <property type="match status" value="1"/>
</dbReference>
<dbReference type="GO" id="GO:0016491">
    <property type="term" value="F:oxidoreductase activity"/>
    <property type="evidence" value="ECO:0007669"/>
    <property type="project" value="InterPro"/>
</dbReference>
<accession>A0AAQ0YNW5</accession>
<dbReference type="InterPro" id="IPR013149">
    <property type="entry name" value="ADH-like_C"/>
</dbReference>
<dbReference type="InterPro" id="IPR020843">
    <property type="entry name" value="ER"/>
</dbReference>
<protein>
    <submittedName>
        <fullName evidence="2">NAD(P)-dependent alcohol dehydrogenase</fullName>
    </submittedName>
</protein>
<dbReference type="InterPro" id="IPR013154">
    <property type="entry name" value="ADH-like_N"/>
</dbReference>
<proteinExistence type="predicted"/>
<dbReference type="AlphaFoldDB" id="A0AAQ0YNW5"/>